<dbReference type="Proteomes" id="UP000821837">
    <property type="component" value="Unassembled WGS sequence"/>
</dbReference>
<reference evidence="1" key="1">
    <citation type="journal article" date="2020" name="Cell">
        <title>Large-Scale Comparative Analyses of Tick Genomes Elucidate Their Genetic Diversity and Vector Capacities.</title>
        <authorList>
            <consortium name="Tick Genome and Microbiome Consortium (TIGMIC)"/>
            <person name="Jia N."/>
            <person name="Wang J."/>
            <person name="Shi W."/>
            <person name="Du L."/>
            <person name="Sun Y."/>
            <person name="Zhan W."/>
            <person name="Jiang J.F."/>
            <person name="Wang Q."/>
            <person name="Zhang B."/>
            <person name="Ji P."/>
            <person name="Bell-Sakyi L."/>
            <person name="Cui X.M."/>
            <person name="Yuan T.T."/>
            <person name="Jiang B.G."/>
            <person name="Yang W.F."/>
            <person name="Lam T.T."/>
            <person name="Chang Q.C."/>
            <person name="Ding S.J."/>
            <person name="Wang X.J."/>
            <person name="Zhu J.G."/>
            <person name="Ruan X.D."/>
            <person name="Zhao L."/>
            <person name="Wei J.T."/>
            <person name="Ye R.Z."/>
            <person name="Que T.C."/>
            <person name="Du C.H."/>
            <person name="Zhou Y.H."/>
            <person name="Cheng J.X."/>
            <person name="Dai P.F."/>
            <person name="Guo W.B."/>
            <person name="Han X.H."/>
            <person name="Huang E.J."/>
            <person name="Li L.F."/>
            <person name="Wei W."/>
            <person name="Gao Y.C."/>
            <person name="Liu J.Z."/>
            <person name="Shao H.Z."/>
            <person name="Wang X."/>
            <person name="Wang C.C."/>
            <person name="Yang T.C."/>
            <person name="Huo Q.B."/>
            <person name="Li W."/>
            <person name="Chen H.Y."/>
            <person name="Chen S.E."/>
            <person name="Zhou L.G."/>
            <person name="Ni X.B."/>
            <person name="Tian J.H."/>
            <person name="Sheng Y."/>
            <person name="Liu T."/>
            <person name="Pan Y.S."/>
            <person name="Xia L.Y."/>
            <person name="Li J."/>
            <person name="Zhao F."/>
            <person name="Cao W.C."/>
        </authorList>
    </citation>
    <scope>NUCLEOTIDE SEQUENCE</scope>
    <source>
        <strain evidence="1">Rsan-2018</strain>
    </source>
</reference>
<name>A0A9D4PJT6_RHISA</name>
<reference evidence="1" key="2">
    <citation type="submission" date="2021-09" db="EMBL/GenBank/DDBJ databases">
        <authorList>
            <person name="Jia N."/>
            <person name="Wang J."/>
            <person name="Shi W."/>
            <person name="Du L."/>
            <person name="Sun Y."/>
            <person name="Zhan W."/>
            <person name="Jiang J."/>
            <person name="Wang Q."/>
            <person name="Zhang B."/>
            <person name="Ji P."/>
            <person name="Sakyi L.B."/>
            <person name="Cui X."/>
            <person name="Yuan T."/>
            <person name="Jiang B."/>
            <person name="Yang W."/>
            <person name="Lam T.T.-Y."/>
            <person name="Chang Q."/>
            <person name="Ding S."/>
            <person name="Wang X."/>
            <person name="Zhu J."/>
            <person name="Ruan X."/>
            <person name="Zhao L."/>
            <person name="Wei J."/>
            <person name="Que T."/>
            <person name="Du C."/>
            <person name="Cheng J."/>
            <person name="Dai P."/>
            <person name="Han X."/>
            <person name="Huang E."/>
            <person name="Gao Y."/>
            <person name="Liu J."/>
            <person name="Shao H."/>
            <person name="Ye R."/>
            <person name="Li L."/>
            <person name="Wei W."/>
            <person name="Wang X."/>
            <person name="Wang C."/>
            <person name="Huo Q."/>
            <person name="Li W."/>
            <person name="Guo W."/>
            <person name="Chen H."/>
            <person name="Chen S."/>
            <person name="Zhou L."/>
            <person name="Zhou L."/>
            <person name="Ni X."/>
            <person name="Tian J."/>
            <person name="Zhou Y."/>
            <person name="Sheng Y."/>
            <person name="Liu T."/>
            <person name="Pan Y."/>
            <person name="Xia L."/>
            <person name="Li J."/>
            <person name="Zhao F."/>
            <person name="Cao W."/>
        </authorList>
    </citation>
    <scope>NUCLEOTIDE SEQUENCE</scope>
    <source>
        <strain evidence="1">Rsan-2018</strain>
        <tissue evidence="1">Larvae</tissue>
    </source>
</reference>
<keyword evidence="2" id="KW-1185">Reference proteome</keyword>
<dbReference type="AlphaFoldDB" id="A0A9D4PJT6"/>
<proteinExistence type="predicted"/>
<comment type="caution">
    <text evidence="1">The sequence shown here is derived from an EMBL/GenBank/DDBJ whole genome shotgun (WGS) entry which is preliminary data.</text>
</comment>
<evidence type="ECO:0000313" key="1">
    <source>
        <dbReference type="EMBL" id="KAH7944129.1"/>
    </source>
</evidence>
<accession>A0A9D4PJT6</accession>
<organism evidence="1 2">
    <name type="scientific">Rhipicephalus sanguineus</name>
    <name type="common">Brown dog tick</name>
    <name type="synonym">Ixodes sanguineus</name>
    <dbReference type="NCBI Taxonomy" id="34632"/>
    <lineage>
        <taxon>Eukaryota</taxon>
        <taxon>Metazoa</taxon>
        <taxon>Ecdysozoa</taxon>
        <taxon>Arthropoda</taxon>
        <taxon>Chelicerata</taxon>
        <taxon>Arachnida</taxon>
        <taxon>Acari</taxon>
        <taxon>Parasitiformes</taxon>
        <taxon>Ixodida</taxon>
        <taxon>Ixodoidea</taxon>
        <taxon>Ixodidae</taxon>
        <taxon>Rhipicephalinae</taxon>
        <taxon>Rhipicephalus</taxon>
        <taxon>Rhipicephalus</taxon>
    </lineage>
</organism>
<gene>
    <name evidence="1" type="ORF">HPB52_016359</name>
</gene>
<dbReference type="EMBL" id="JABSTV010001253">
    <property type="protein sequence ID" value="KAH7944129.1"/>
    <property type="molecule type" value="Genomic_DNA"/>
</dbReference>
<sequence>MIYAAANPAESGDATIACPVIAAELLPSCFRPENIRGRFAEGDAPSQLRRITSLTPRHLNVEAALPFEIANAFDDLLAGAPSAIAYEVLNHTLL</sequence>
<protein>
    <submittedName>
        <fullName evidence="1">Uncharacterized protein</fullName>
    </submittedName>
</protein>
<evidence type="ECO:0000313" key="2">
    <source>
        <dbReference type="Proteomes" id="UP000821837"/>
    </source>
</evidence>